<reference evidence="1 2" key="1">
    <citation type="journal article" date="2020" name="Cell">
        <title>Large-Scale Comparative Analyses of Tick Genomes Elucidate Their Genetic Diversity and Vector Capacities.</title>
        <authorList>
            <consortium name="Tick Genome and Microbiome Consortium (TIGMIC)"/>
            <person name="Jia N."/>
            <person name="Wang J."/>
            <person name="Shi W."/>
            <person name="Du L."/>
            <person name="Sun Y."/>
            <person name="Zhan W."/>
            <person name="Jiang J.F."/>
            <person name="Wang Q."/>
            <person name="Zhang B."/>
            <person name="Ji P."/>
            <person name="Bell-Sakyi L."/>
            <person name="Cui X.M."/>
            <person name="Yuan T.T."/>
            <person name="Jiang B.G."/>
            <person name="Yang W.F."/>
            <person name="Lam T.T."/>
            <person name="Chang Q.C."/>
            <person name="Ding S.J."/>
            <person name="Wang X.J."/>
            <person name="Zhu J.G."/>
            <person name="Ruan X.D."/>
            <person name="Zhao L."/>
            <person name="Wei J.T."/>
            <person name="Ye R.Z."/>
            <person name="Que T.C."/>
            <person name="Du C.H."/>
            <person name="Zhou Y.H."/>
            <person name="Cheng J.X."/>
            <person name="Dai P.F."/>
            <person name="Guo W.B."/>
            <person name="Han X.H."/>
            <person name="Huang E.J."/>
            <person name="Li L.F."/>
            <person name="Wei W."/>
            <person name="Gao Y.C."/>
            <person name="Liu J.Z."/>
            <person name="Shao H.Z."/>
            <person name="Wang X."/>
            <person name="Wang C.C."/>
            <person name="Yang T.C."/>
            <person name="Huo Q.B."/>
            <person name="Li W."/>
            <person name="Chen H.Y."/>
            <person name="Chen S.E."/>
            <person name="Zhou L.G."/>
            <person name="Ni X.B."/>
            <person name="Tian J.H."/>
            <person name="Sheng Y."/>
            <person name="Liu T."/>
            <person name="Pan Y.S."/>
            <person name="Xia L.Y."/>
            <person name="Li J."/>
            <person name="Zhao F."/>
            <person name="Cao W.C."/>
        </authorList>
    </citation>
    <scope>NUCLEOTIDE SEQUENCE [LARGE SCALE GENOMIC DNA]</scope>
    <source>
        <strain evidence="1">Iper-2018</strain>
    </source>
</reference>
<organism evidence="1 2">
    <name type="scientific">Ixodes persulcatus</name>
    <name type="common">Taiga tick</name>
    <dbReference type="NCBI Taxonomy" id="34615"/>
    <lineage>
        <taxon>Eukaryota</taxon>
        <taxon>Metazoa</taxon>
        <taxon>Ecdysozoa</taxon>
        <taxon>Arthropoda</taxon>
        <taxon>Chelicerata</taxon>
        <taxon>Arachnida</taxon>
        <taxon>Acari</taxon>
        <taxon>Parasitiformes</taxon>
        <taxon>Ixodida</taxon>
        <taxon>Ixodoidea</taxon>
        <taxon>Ixodidae</taxon>
        <taxon>Ixodinae</taxon>
        <taxon>Ixodes</taxon>
    </lineage>
</organism>
<protein>
    <submittedName>
        <fullName evidence="1">Uncharacterized protein</fullName>
    </submittedName>
</protein>
<gene>
    <name evidence="1" type="ORF">HPB47_012360</name>
</gene>
<keyword evidence="2" id="KW-1185">Reference proteome</keyword>
<comment type="caution">
    <text evidence="1">The sequence shown here is derived from an EMBL/GenBank/DDBJ whole genome shotgun (WGS) entry which is preliminary data.</text>
</comment>
<dbReference type="EMBL" id="JABSTQ010011516">
    <property type="protein sequence ID" value="KAG0410502.1"/>
    <property type="molecule type" value="Genomic_DNA"/>
</dbReference>
<sequence>MFYVAKQVRSPKDSSGKEPPRVRTALLRFRLRGRNGAPTPQRRSPNRDSETEEAPPKLLPGSSLCAASRVLFRAAAPLRVAGRKEETRSERRELVVRAAWKTRPAKHEWPRRRATNGP</sequence>
<evidence type="ECO:0000313" key="2">
    <source>
        <dbReference type="Proteomes" id="UP000805193"/>
    </source>
</evidence>
<accession>A0AC60NTR5</accession>
<name>A0AC60NTR5_IXOPE</name>
<dbReference type="Proteomes" id="UP000805193">
    <property type="component" value="Unassembled WGS sequence"/>
</dbReference>
<evidence type="ECO:0000313" key="1">
    <source>
        <dbReference type="EMBL" id="KAG0410502.1"/>
    </source>
</evidence>
<proteinExistence type="predicted"/>